<organism evidence="1 2">
    <name type="scientific">Shinella fusca</name>
    <dbReference type="NCBI Taxonomy" id="544480"/>
    <lineage>
        <taxon>Bacteria</taxon>
        <taxon>Pseudomonadati</taxon>
        <taxon>Pseudomonadota</taxon>
        <taxon>Alphaproteobacteria</taxon>
        <taxon>Hyphomicrobiales</taxon>
        <taxon>Rhizobiaceae</taxon>
        <taxon>Shinella</taxon>
    </lineage>
</organism>
<dbReference type="Proteomes" id="UP000535406">
    <property type="component" value="Unassembled WGS sequence"/>
</dbReference>
<proteinExistence type="predicted"/>
<dbReference type="EMBL" id="JACHIK010000003">
    <property type="protein sequence ID" value="MBB5041875.1"/>
    <property type="molecule type" value="Genomic_DNA"/>
</dbReference>
<evidence type="ECO:0000313" key="2">
    <source>
        <dbReference type="Proteomes" id="UP000535406"/>
    </source>
</evidence>
<gene>
    <name evidence="1" type="ORF">HNQ66_001258</name>
</gene>
<evidence type="ECO:0000313" key="1">
    <source>
        <dbReference type="EMBL" id="MBB5041875.1"/>
    </source>
</evidence>
<name>A0A7W7YT42_9HYPH</name>
<evidence type="ECO:0008006" key="3">
    <source>
        <dbReference type="Google" id="ProtNLM"/>
    </source>
</evidence>
<dbReference type="RefSeq" id="WP_184141952.1">
    <property type="nucleotide sequence ID" value="NZ_JACHIK010000003.1"/>
</dbReference>
<reference evidence="1 2" key="1">
    <citation type="submission" date="2020-08" db="EMBL/GenBank/DDBJ databases">
        <title>Genomic Encyclopedia of Type Strains, Phase IV (KMG-IV): sequencing the most valuable type-strain genomes for metagenomic binning, comparative biology and taxonomic classification.</title>
        <authorList>
            <person name="Goeker M."/>
        </authorList>
    </citation>
    <scope>NUCLEOTIDE SEQUENCE [LARGE SCALE GENOMIC DNA]</scope>
    <source>
        <strain evidence="1 2">DSM 21319</strain>
    </source>
</reference>
<sequence>MDTASEKIDLVWGAEEIAKVIGRSARVTFHLLSTGKLPAKKVGSRWVVERSKLVAFFTEDAA</sequence>
<protein>
    <recommendedName>
        <fullName evidence="3">DNA-binding protein</fullName>
    </recommendedName>
</protein>
<keyword evidence="2" id="KW-1185">Reference proteome</keyword>
<accession>A0A7W7YT42</accession>
<dbReference type="AlphaFoldDB" id="A0A7W7YT42"/>
<comment type="caution">
    <text evidence="1">The sequence shown here is derived from an EMBL/GenBank/DDBJ whole genome shotgun (WGS) entry which is preliminary data.</text>
</comment>